<evidence type="ECO:0000256" key="12">
    <source>
        <dbReference type="RuleBase" id="RU003661"/>
    </source>
</evidence>
<gene>
    <name evidence="14" type="primary">ATP8</name>
</gene>
<feature type="transmembrane region" description="Helical" evidence="13">
    <location>
        <begin position="6"/>
        <end position="24"/>
    </location>
</feature>
<accession>A0A9E8LNP7</accession>
<dbReference type="CTD" id="4509"/>
<dbReference type="AlphaFoldDB" id="A0A9E8LNP7"/>
<evidence type="ECO:0000313" key="14">
    <source>
        <dbReference type="EMBL" id="UZZ43756.1"/>
    </source>
</evidence>
<keyword evidence="8 13" id="KW-1133">Transmembrane helix</keyword>
<keyword evidence="9 12" id="KW-0406">Ion transport</keyword>
<organism evidence="14">
    <name type="scientific">Anisocentropus maculatus</name>
    <dbReference type="NCBI Taxonomy" id="2904904"/>
    <lineage>
        <taxon>Eukaryota</taxon>
        <taxon>Metazoa</taxon>
        <taxon>Ecdysozoa</taxon>
        <taxon>Arthropoda</taxon>
        <taxon>Hexapoda</taxon>
        <taxon>Insecta</taxon>
        <taxon>Pterygota</taxon>
        <taxon>Neoptera</taxon>
        <taxon>Endopterygota</taxon>
        <taxon>Trichoptera</taxon>
        <taxon>Integripalpia</taxon>
        <taxon>Brevitentoria</taxon>
        <taxon>Leptoceroidea</taxon>
        <taxon>Calamoceratidae</taxon>
        <taxon>Anisocentropodinae</taxon>
        <taxon>Anisocentropus</taxon>
    </lineage>
</organism>
<keyword evidence="4 12" id="KW-0813">Transport</keyword>
<dbReference type="GO" id="GO:0045259">
    <property type="term" value="C:proton-transporting ATP synthase complex"/>
    <property type="evidence" value="ECO:0007669"/>
    <property type="project" value="UniProtKB-KW"/>
</dbReference>
<dbReference type="GO" id="GO:0031966">
    <property type="term" value="C:mitochondrial membrane"/>
    <property type="evidence" value="ECO:0007669"/>
    <property type="project" value="UniProtKB-SubCell"/>
</dbReference>
<dbReference type="Pfam" id="PF00895">
    <property type="entry name" value="ATP-synt_8"/>
    <property type="match status" value="1"/>
</dbReference>
<keyword evidence="10 12" id="KW-0496">Mitochondrion</keyword>
<proteinExistence type="inferred from homology"/>
<dbReference type="GO" id="GO:0015986">
    <property type="term" value="P:proton motive force-driven ATP synthesis"/>
    <property type="evidence" value="ECO:0007669"/>
    <property type="project" value="InterPro"/>
</dbReference>
<keyword evidence="6 12" id="KW-0812">Transmembrane</keyword>
<sequence>MPQMLPLNWLLMYLLTIICFFFILKINYFTYKPSFNTSSISFNKKKMLWKW</sequence>
<dbReference type="GO" id="GO:0015078">
    <property type="term" value="F:proton transmembrane transporter activity"/>
    <property type="evidence" value="ECO:0007669"/>
    <property type="project" value="InterPro"/>
</dbReference>
<dbReference type="GeneID" id="77425021"/>
<evidence type="ECO:0000256" key="8">
    <source>
        <dbReference type="ARBA" id="ARBA00022989"/>
    </source>
</evidence>
<evidence type="ECO:0000256" key="3">
    <source>
        <dbReference type="ARBA" id="ARBA00011291"/>
    </source>
</evidence>
<keyword evidence="11 13" id="KW-0472">Membrane</keyword>
<comment type="subunit">
    <text evidence="3">F-type ATPases have 2 components, CF(1) - the catalytic core - and CF(0) - the membrane proton channel.</text>
</comment>
<comment type="subcellular location">
    <subcellularLocation>
        <location evidence="1 12">Mitochondrion membrane</location>
        <topology evidence="1 12">Single-pass membrane protein</topology>
    </subcellularLocation>
</comment>
<evidence type="ECO:0000256" key="13">
    <source>
        <dbReference type="SAM" id="Phobius"/>
    </source>
</evidence>
<evidence type="ECO:0000256" key="1">
    <source>
        <dbReference type="ARBA" id="ARBA00004304"/>
    </source>
</evidence>
<evidence type="ECO:0000256" key="2">
    <source>
        <dbReference type="ARBA" id="ARBA00008892"/>
    </source>
</evidence>
<keyword evidence="5 12" id="KW-0138">CF(0)</keyword>
<keyword evidence="7 12" id="KW-0375">Hydrogen ion transport</keyword>
<dbReference type="InterPro" id="IPR001421">
    <property type="entry name" value="ATP8_metazoa"/>
</dbReference>
<reference evidence="14" key="1">
    <citation type="submission" date="2021-11" db="EMBL/GenBank/DDBJ databases">
        <authorList>
            <person name="Ge X.-Y."/>
            <person name="Peng L."/>
            <person name="Sun C.-H."/>
            <person name="Wang B.-X."/>
        </authorList>
    </citation>
    <scope>NUCLEOTIDE SEQUENCE</scope>
</reference>
<protein>
    <recommendedName>
        <fullName evidence="12">ATP synthase complex subunit 8</fullName>
    </recommendedName>
</protein>
<dbReference type="RefSeq" id="YP_010586020.1">
    <property type="nucleotide sequence ID" value="NC_069243.1"/>
</dbReference>
<name>A0A9E8LNP7_9NEOP</name>
<comment type="similarity">
    <text evidence="2 12">Belongs to the ATPase protein 8 family.</text>
</comment>
<geneLocation type="mitochondrion" evidence="14"/>
<evidence type="ECO:0000256" key="10">
    <source>
        <dbReference type="ARBA" id="ARBA00023128"/>
    </source>
</evidence>
<evidence type="ECO:0000256" key="6">
    <source>
        <dbReference type="ARBA" id="ARBA00022692"/>
    </source>
</evidence>
<reference evidence="14" key="2">
    <citation type="journal article" date="2022" name="Syst. Entomol.">
        <title>Massive gene rearrangements of mitochondrial genomes and implications for the phylogeny of Trichoptera (Insecta).</title>
        <authorList>
            <person name="Ge X."/>
            <person name="Peng L."/>
            <person name="Vogler A.P."/>
            <person name="Morse J.C."/>
            <person name="Yang L."/>
            <person name="Sun C."/>
            <person name="Wang B."/>
        </authorList>
    </citation>
    <scope>NUCLEOTIDE SEQUENCE</scope>
</reference>
<evidence type="ECO:0000256" key="9">
    <source>
        <dbReference type="ARBA" id="ARBA00023065"/>
    </source>
</evidence>
<evidence type="ECO:0000256" key="4">
    <source>
        <dbReference type="ARBA" id="ARBA00022448"/>
    </source>
</evidence>
<evidence type="ECO:0000256" key="5">
    <source>
        <dbReference type="ARBA" id="ARBA00022547"/>
    </source>
</evidence>
<dbReference type="EMBL" id="OL678001">
    <property type="protein sequence ID" value="UZZ43756.1"/>
    <property type="molecule type" value="Genomic_DNA"/>
</dbReference>
<evidence type="ECO:0000256" key="7">
    <source>
        <dbReference type="ARBA" id="ARBA00022781"/>
    </source>
</evidence>
<evidence type="ECO:0000256" key="11">
    <source>
        <dbReference type="ARBA" id="ARBA00023136"/>
    </source>
</evidence>